<evidence type="ECO:0000313" key="3">
    <source>
        <dbReference type="Proteomes" id="UP001497623"/>
    </source>
</evidence>
<keyword evidence="3" id="KW-1185">Reference proteome</keyword>
<name>A0AAV2SQC3_MEGNR</name>
<dbReference type="AlphaFoldDB" id="A0AAV2SQC3"/>
<dbReference type="Proteomes" id="UP001497623">
    <property type="component" value="Unassembled WGS sequence"/>
</dbReference>
<feature type="non-terminal residue" evidence="2">
    <location>
        <position position="1"/>
    </location>
</feature>
<dbReference type="EMBL" id="CAXKWB010122546">
    <property type="protein sequence ID" value="CAL4237836.1"/>
    <property type="molecule type" value="Genomic_DNA"/>
</dbReference>
<protein>
    <submittedName>
        <fullName evidence="2">Uncharacterized protein</fullName>
    </submittedName>
</protein>
<sequence length="113" mass="12714">LKAAMNGTRLFTALFLLMVHLVHPAAIPQPLRSLPGDIDLRQKAKVFVVTNHCYEIGEPFRPYVEICGTCDDCKEGYRLSPKTCVCHKLFRFNKADVIDPRVISILETLNASL</sequence>
<evidence type="ECO:0000256" key="1">
    <source>
        <dbReference type="SAM" id="SignalP"/>
    </source>
</evidence>
<feature type="chain" id="PRO_5043864509" evidence="1">
    <location>
        <begin position="25"/>
        <end position="113"/>
    </location>
</feature>
<evidence type="ECO:0000313" key="2">
    <source>
        <dbReference type="EMBL" id="CAL4237836.1"/>
    </source>
</evidence>
<proteinExistence type="predicted"/>
<feature type="signal peptide" evidence="1">
    <location>
        <begin position="1"/>
        <end position="24"/>
    </location>
</feature>
<organism evidence="2 3">
    <name type="scientific">Meganyctiphanes norvegica</name>
    <name type="common">Northern krill</name>
    <name type="synonym">Thysanopoda norvegica</name>
    <dbReference type="NCBI Taxonomy" id="48144"/>
    <lineage>
        <taxon>Eukaryota</taxon>
        <taxon>Metazoa</taxon>
        <taxon>Ecdysozoa</taxon>
        <taxon>Arthropoda</taxon>
        <taxon>Crustacea</taxon>
        <taxon>Multicrustacea</taxon>
        <taxon>Malacostraca</taxon>
        <taxon>Eumalacostraca</taxon>
        <taxon>Eucarida</taxon>
        <taxon>Euphausiacea</taxon>
        <taxon>Euphausiidae</taxon>
        <taxon>Meganyctiphanes</taxon>
    </lineage>
</organism>
<reference evidence="2 3" key="1">
    <citation type="submission" date="2024-05" db="EMBL/GenBank/DDBJ databases">
        <authorList>
            <person name="Wallberg A."/>
        </authorList>
    </citation>
    <scope>NUCLEOTIDE SEQUENCE [LARGE SCALE GENOMIC DNA]</scope>
</reference>
<comment type="caution">
    <text evidence="2">The sequence shown here is derived from an EMBL/GenBank/DDBJ whole genome shotgun (WGS) entry which is preliminary data.</text>
</comment>
<accession>A0AAV2SQC3</accession>
<gene>
    <name evidence="2" type="ORF">MNOR_LOCUS40404</name>
</gene>
<keyword evidence="1" id="KW-0732">Signal</keyword>